<dbReference type="InterPro" id="IPR029058">
    <property type="entry name" value="AB_hydrolase_fold"/>
</dbReference>
<evidence type="ECO:0000313" key="2">
    <source>
        <dbReference type="EMBL" id="NOU51613.1"/>
    </source>
</evidence>
<dbReference type="RefSeq" id="WP_171626668.1">
    <property type="nucleotide sequence ID" value="NZ_JABBPG010000005.1"/>
</dbReference>
<accession>A0A849VGH9</accession>
<dbReference type="AlphaFoldDB" id="A0A849VGH9"/>
<evidence type="ECO:0000313" key="3">
    <source>
        <dbReference type="Proteomes" id="UP000586305"/>
    </source>
</evidence>
<dbReference type="GO" id="GO:0016787">
    <property type="term" value="F:hydrolase activity"/>
    <property type="evidence" value="ECO:0007669"/>
    <property type="project" value="UniProtKB-KW"/>
</dbReference>
<keyword evidence="2" id="KW-0378">Hydrolase</keyword>
<dbReference type="EMBL" id="JABBPG010000005">
    <property type="protein sequence ID" value="NOU51613.1"/>
    <property type="molecule type" value="Genomic_DNA"/>
</dbReference>
<organism evidence="2 3">
    <name type="scientific">Pseudoalteromonas caenipelagi</name>
    <dbReference type="NCBI Taxonomy" id="2726988"/>
    <lineage>
        <taxon>Bacteria</taxon>
        <taxon>Pseudomonadati</taxon>
        <taxon>Pseudomonadota</taxon>
        <taxon>Gammaproteobacteria</taxon>
        <taxon>Alteromonadales</taxon>
        <taxon>Pseudoalteromonadaceae</taxon>
        <taxon>Pseudoalteromonas</taxon>
    </lineage>
</organism>
<dbReference type="Gene3D" id="3.40.50.1820">
    <property type="entry name" value="alpha/beta hydrolase"/>
    <property type="match status" value="1"/>
</dbReference>
<dbReference type="Pfam" id="PF12146">
    <property type="entry name" value="Hydrolase_4"/>
    <property type="match status" value="1"/>
</dbReference>
<gene>
    <name evidence="2" type="ORF">HG263_13845</name>
</gene>
<sequence length="322" mass="36960">MNFYSYSTQLAQHNSDIERHWQRSEQGYLKAPSGKLFYSYHIPKTAKYSVVLVNGRIESAWKYQELLWELAQNNIAVFTYDHIGQGLSERLTGNAQTGYVSRFTDYGDDLNAFIEKVVMPRQKGPLFILAHSMGAAISCDYLSRYSHPISGAFLSAPMFDINTHNTPYKLAKWLAKIGCWLGLGKHYAVGQSNYFPVPFEENQLTHCHIRYQRFRSLYQNEAELCLGGVSYGWLNQTFNFIEKIPNLIIQTPLFIVSAEQDEVVDNRAHARFIETHPDAQLRTIANAKHELLCETDDIRQTVLKEFYQFCDNLGLTTKETGS</sequence>
<dbReference type="PANTHER" id="PTHR11614">
    <property type="entry name" value="PHOSPHOLIPASE-RELATED"/>
    <property type="match status" value="1"/>
</dbReference>
<dbReference type="InterPro" id="IPR022742">
    <property type="entry name" value="Hydrolase_4"/>
</dbReference>
<dbReference type="Proteomes" id="UP000586305">
    <property type="component" value="Unassembled WGS sequence"/>
</dbReference>
<reference evidence="2 3" key="1">
    <citation type="submission" date="2020-04" db="EMBL/GenBank/DDBJ databases">
        <title>Pseudoalteromonas caenipelagi sp. nov., isolated from a tidal flat.</title>
        <authorList>
            <person name="Park S."/>
            <person name="Yoon J.-H."/>
        </authorList>
    </citation>
    <scope>NUCLEOTIDE SEQUENCE [LARGE SCALE GENOMIC DNA]</scope>
    <source>
        <strain evidence="2 3">JBTF-M23</strain>
    </source>
</reference>
<feature type="domain" description="Serine aminopeptidase S33" evidence="1">
    <location>
        <begin position="46"/>
        <end position="296"/>
    </location>
</feature>
<evidence type="ECO:0000259" key="1">
    <source>
        <dbReference type="Pfam" id="PF12146"/>
    </source>
</evidence>
<comment type="caution">
    <text evidence="2">The sequence shown here is derived from an EMBL/GenBank/DDBJ whole genome shotgun (WGS) entry which is preliminary data.</text>
</comment>
<protein>
    <submittedName>
        <fullName evidence="2">Alpha/beta fold hydrolase</fullName>
    </submittedName>
</protein>
<keyword evidence="3" id="KW-1185">Reference proteome</keyword>
<proteinExistence type="predicted"/>
<name>A0A849VGH9_9GAMM</name>
<dbReference type="SUPFAM" id="SSF53474">
    <property type="entry name" value="alpha/beta-Hydrolases"/>
    <property type="match status" value="1"/>
</dbReference>
<dbReference type="InterPro" id="IPR051044">
    <property type="entry name" value="MAG_DAG_Lipase"/>
</dbReference>